<dbReference type="AlphaFoldDB" id="A0A2N0A3B5"/>
<dbReference type="SMART" id="SM00530">
    <property type="entry name" value="HTH_XRE"/>
    <property type="match status" value="1"/>
</dbReference>
<reference evidence="3 4" key="1">
    <citation type="submission" date="2017-07" db="EMBL/GenBank/DDBJ databases">
        <title>Leptospira spp. isolated from tropical soils.</title>
        <authorList>
            <person name="Thibeaux R."/>
            <person name="Iraola G."/>
            <person name="Ferres I."/>
            <person name="Bierque E."/>
            <person name="Girault D."/>
            <person name="Soupe-Gilbert M.-E."/>
            <person name="Picardeau M."/>
            <person name="Goarant C."/>
        </authorList>
    </citation>
    <scope>NUCLEOTIDE SEQUENCE [LARGE SCALE GENOMIC DNA]</scope>
    <source>
        <strain evidence="3 4">ES4-C-A1</strain>
    </source>
</reference>
<dbReference type="EMBL" id="NPEA01000001">
    <property type="protein sequence ID" value="PJZ78797.1"/>
    <property type="molecule type" value="Genomic_DNA"/>
</dbReference>
<dbReference type="Proteomes" id="UP000231843">
    <property type="component" value="Unassembled WGS sequence"/>
</dbReference>
<comment type="caution">
    <text evidence="3">The sequence shown here is derived from an EMBL/GenBank/DDBJ whole genome shotgun (WGS) entry which is preliminary data.</text>
</comment>
<protein>
    <submittedName>
        <fullName evidence="3">Transcriptional regulator</fullName>
    </submittedName>
</protein>
<accession>A0A2N0A3B5</accession>
<keyword evidence="4" id="KW-1185">Reference proteome</keyword>
<name>A0A2N0A3B5_9LEPT</name>
<evidence type="ECO:0000256" key="1">
    <source>
        <dbReference type="ARBA" id="ARBA00023125"/>
    </source>
</evidence>
<dbReference type="GO" id="GO:0003700">
    <property type="term" value="F:DNA-binding transcription factor activity"/>
    <property type="evidence" value="ECO:0007669"/>
    <property type="project" value="TreeGrafter"/>
</dbReference>
<dbReference type="GO" id="GO:0003677">
    <property type="term" value="F:DNA binding"/>
    <property type="evidence" value="ECO:0007669"/>
    <property type="project" value="UniProtKB-KW"/>
</dbReference>
<dbReference type="PROSITE" id="PS50943">
    <property type="entry name" value="HTH_CROC1"/>
    <property type="match status" value="1"/>
</dbReference>
<organism evidence="3 4">
    <name type="scientific">Leptospira neocaledonica</name>
    <dbReference type="NCBI Taxonomy" id="2023192"/>
    <lineage>
        <taxon>Bacteria</taxon>
        <taxon>Pseudomonadati</taxon>
        <taxon>Spirochaetota</taxon>
        <taxon>Spirochaetia</taxon>
        <taxon>Leptospirales</taxon>
        <taxon>Leptospiraceae</taxon>
        <taxon>Leptospira</taxon>
    </lineage>
</organism>
<dbReference type="InterPro" id="IPR001387">
    <property type="entry name" value="Cro/C1-type_HTH"/>
</dbReference>
<dbReference type="InterPro" id="IPR010982">
    <property type="entry name" value="Lambda_DNA-bd_dom_sf"/>
</dbReference>
<feature type="domain" description="HTH cro/C1-type" evidence="2">
    <location>
        <begin position="14"/>
        <end position="67"/>
    </location>
</feature>
<dbReference type="RefSeq" id="WP_100766701.1">
    <property type="nucleotide sequence ID" value="NZ_NPEA01000001.1"/>
</dbReference>
<evidence type="ECO:0000313" key="4">
    <source>
        <dbReference type="Proteomes" id="UP000231843"/>
    </source>
</evidence>
<dbReference type="PANTHER" id="PTHR46797:SF1">
    <property type="entry name" value="METHYLPHOSPHONATE SYNTHASE"/>
    <property type="match status" value="1"/>
</dbReference>
<dbReference type="OrthoDB" id="331878at2"/>
<evidence type="ECO:0000259" key="2">
    <source>
        <dbReference type="PROSITE" id="PS50943"/>
    </source>
</evidence>
<dbReference type="Pfam" id="PF01381">
    <property type="entry name" value="HTH_3"/>
    <property type="match status" value="1"/>
</dbReference>
<sequence>MDYSTFKNRVCKRIKELRIEKNLTQEQVSGMNMGVRTYQKIESGINAPNLESLFKIADALGVHPKDLINVPLSGFDEKSKRK</sequence>
<dbReference type="SUPFAM" id="SSF47413">
    <property type="entry name" value="lambda repressor-like DNA-binding domains"/>
    <property type="match status" value="1"/>
</dbReference>
<evidence type="ECO:0000313" key="3">
    <source>
        <dbReference type="EMBL" id="PJZ78797.1"/>
    </source>
</evidence>
<dbReference type="CDD" id="cd00093">
    <property type="entry name" value="HTH_XRE"/>
    <property type="match status" value="1"/>
</dbReference>
<dbReference type="Gene3D" id="1.10.260.40">
    <property type="entry name" value="lambda repressor-like DNA-binding domains"/>
    <property type="match status" value="1"/>
</dbReference>
<dbReference type="PANTHER" id="PTHR46797">
    <property type="entry name" value="HTH-TYPE TRANSCRIPTIONAL REGULATOR"/>
    <property type="match status" value="1"/>
</dbReference>
<dbReference type="GO" id="GO:0005829">
    <property type="term" value="C:cytosol"/>
    <property type="evidence" value="ECO:0007669"/>
    <property type="project" value="TreeGrafter"/>
</dbReference>
<gene>
    <name evidence="3" type="ORF">CH365_00765</name>
</gene>
<proteinExistence type="predicted"/>
<keyword evidence="1" id="KW-0238">DNA-binding</keyword>
<dbReference type="InterPro" id="IPR050807">
    <property type="entry name" value="TransReg_Diox_bact_type"/>
</dbReference>